<dbReference type="SUPFAM" id="SSF53850">
    <property type="entry name" value="Periplasmic binding protein-like II"/>
    <property type="match status" value="1"/>
</dbReference>
<feature type="chain" id="PRO_5042170994" evidence="5">
    <location>
        <begin position="24"/>
        <end position="259"/>
    </location>
</feature>
<dbReference type="PANTHER" id="PTHR35936">
    <property type="entry name" value="MEMBRANE-BOUND LYTIC MUREIN TRANSGLYCOSYLASE F"/>
    <property type="match status" value="1"/>
</dbReference>
<evidence type="ECO:0000313" key="7">
    <source>
        <dbReference type="EMBL" id="MDI7924792.1"/>
    </source>
</evidence>
<name>A0AAE3U4E9_9HYPH</name>
<dbReference type="AlphaFoldDB" id="A0AAE3U4E9"/>
<dbReference type="Proteomes" id="UP001161580">
    <property type="component" value="Unassembled WGS sequence"/>
</dbReference>
<dbReference type="PROSITE" id="PS01039">
    <property type="entry name" value="SBP_BACTERIAL_3"/>
    <property type="match status" value="1"/>
</dbReference>
<keyword evidence="8" id="KW-1185">Reference proteome</keyword>
<evidence type="ECO:0000256" key="4">
    <source>
        <dbReference type="RuleBase" id="RU003744"/>
    </source>
</evidence>
<dbReference type="GO" id="GO:0042597">
    <property type="term" value="C:periplasmic space"/>
    <property type="evidence" value="ECO:0007669"/>
    <property type="project" value="UniProtKB-SubCell"/>
</dbReference>
<dbReference type="InterPro" id="IPR018313">
    <property type="entry name" value="SBP_3_CS"/>
</dbReference>
<evidence type="ECO:0000313" key="8">
    <source>
        <dbReference type="Proteomes" id="UP001161580"/>
    </source>
</evidence>
<evidence type="ECO:0000256" key="1">
    <source>
        <dbReference type="ARBA" id="ARBA00004418"/>
    </source>
</evidence>
<gene>
    <name evidence="7" type="ORF">MRS75_22270</name>
</gene>
<dbReference type="SMART" id="SM00062">
    <property type="entry name" value="PBPb"/>
    <property type="match status" value="1"/>
</dbReference>
<evidence type="ECO:0000256" key="2">
    <source>
        <dbReference type="ARBA" id="ARBA00010333"/>
    </source>
</evidence>
<dbReference type="RefSeq" id="WP_311788789.1">
    <property type="nucleotide sequence ID" value="NZ_JALDYY010000019.1"/>
</dbReference>
<evidence type="ECO:0000256" key="3">
    <source>
        <dbReference type="ARBA" id="ARBA00022729"/>
    </source>
</evidence>
<sequence length="259" mass="28003">MKRLLTLAFAASMAFATASVATAEPLKIGMAPEPYPPFEWKEADGTWKGFEIDFGKALCAKMGEECVIVEIAWDGIIPALQAKKIDMILNSMTITEERQKIIDFSVPYYSTGASFIGPKGTTLEPTAESLQGKVIGVQAATTHAAYVEEKFKDVAEIRTYPTQDEANADLIAGRLDTVVADKVALDEFLKSADASGLAMLADVPAEDGGDKHVGIAIRKEDAALKAKVDAAITEIVKSGEYDQLAKPYFNFDIYGLPRQ</sequence>
<proteinExistence type="inferred from homology"/>
<evidence type="ECO:0000256" key="5">
    <source>
        <dbReference type="SAM" id="SignalP"/>
    </source>
</evidence>
<feature type="signal peptide" evidence="5">
    <location>
        <begin position="1"/>
        <end position="23"/>
    </location>
</feature>
<feature type="domain" description="Solute-binding protein family 3/N-terminal" evidence="6">
    <location>
        <begin position="25"/>
        <end position="252"/>
    </location>
</feature>
<dbReference type="PANTHER" id="PTHR35936:SF17">
    <property type="entry name" value="ARGININE-BINDING EXTRACELLULAR PROTEIN ARTP"/>
    <property type="match status" value="1"/>
</dbReference>
<evidence type="ECO:0000259" key="6">
    <source>
        <dbReference type="SMART" id="SM00062"/>
    </source>
</evidence>
<protein>
    <submittedName>
        <fullName evidence="7">Transporter substrate-binding domain-containing protein</fullName>
    </submittedName>
</protein>
<dbReference type="EMBL" id="JALDYZ010000018">
    <property type="protein sequence ID" value="MDI7924792.1"/>
    <property type="molecule type" value="Genomic_DNA"/>
</dbReference>
<accession>A0AAE3U4E9</accession>
<organism evidence="7 8">
    <name type="scientific">Ferirhizobium litorale</name>
    <dbReference type="NCBI Taxonomy" id="2927786"/>
    <lineage>
        <taxon>Bacteria</taxon>
        <taxon>Pseudomonadati</taxon>
        <taxon>Pseudomonadota</taxon>
        <taxon>Alphaproteobacteria</taxon>
        <taxon>Hyphomicrobiales</taxon>
        <taxon>Rhizobiaceae</taxon>
        <taxon>Ferirhizobium</taxon>
    </lineage>
</organism>
<comment type="subcellular location">
    <subcellularLocation>
        <location evidence="1">Periplasm</location>
    </subcellularLocation>
</comment>
<comment type="caution">
    <text evidence="7">The sequence shown here is derived from an EMBL/GenBank/DDBJ whole genome shotgun (WGS) entry which is preliminary data.</text>
</comment>
<dbReference type="Pfam" id="PF00497">
    <property type="entry name" value="SBP_bac_3"/>
    <property type="match status" value="1"/>
</dbReference>
<reference evidence="7" key="1">
    <citation type="submission" date="2022-03" db="EMBL/GenBank/DDBJ databases">
        <title>Fererhizobium litorale gen. nov., sp. nov., isolated from sandy sediments of the Sea of Japan seashore.</title>
        <authorList>
            <person name="Romanenko L."/>
            <person name="Kurilenko V."/>
            <person name="Otstavnykh N."/>
            <person name="Svetashev V."/>
            <person name="Tekutyeva L."/>
            <person name="Isaeva M."/>
            <person name="Mikhailov V."/>
        </authorList>
    </citation>
    <scope>NUCLEOTIDE SEQUENCE</scope>
    <source>
        <strain evidence="7">KMM 9576</strain>
    </source>
</reference>
<dbReference type="Gene3D" id="3.40.190.10">
    <property type="entry name" value="Periplasmic binding protein-like II"/>
    <property type="match status" value="2"/>
</dbReference>
<comment type="similarity">
    <text evidence="2 4">Belongs to the bacterial solute-binding protein 3 family.</text>
</comment>
<dbReference type="InterPro" id="IPR001638">
    <property type="entry name" value="Solute-binding_3/MltF_N"/>
</dbReference>
<keyword evidence="3 5" id="KW-0732">Signal</keyword>